<dbReference type="AlphaFoldDB" id="A0A024T7H1"/>
<dbReference type="OrthoDB" id="85542at2759"/>
<dbReference type="EMBL" id="KI914304">
    <property type="protein sequence ID" value="ETV89830.1"/>
    <property type="molecule type" value="Genomic_DNA"/>
</dbReference>
<accession>A0A024T7H1</accession>
<evidence type="ECO:0000313" key="1">
    <source>
        <dbReference type="EMBL" id="ETV89830.1"/>
    </source>
</evidence>
<name>A0A024T7H1_9STRA</name>
<dbReference type="GeneID" id="20092381"/>
<reference evidence="1" key="1">
    <citation type="submission" date="2013-12" db="EMBL/GenBank/DDBJ databases">
        <title>The Genome Sequence of Aphanomyces invadans NJM9701.</title>
        <authorList>
            <consortium name="The Broad Institute Genomics Platform"/>
            <person name="Russ C."/>
            <person name="Tyler B."/>
            <person name="van West P."/>
            <person name="Dieguez-Uribeondo J."/>
            <person name="Young S.K."/>
            <person name="Zeng Q."/>
            <person name="Gargeya S."/>
            <person name="Fitzgerald M."/>
            <person name="Abouelleil A."/>
            <person name="Alvarado L."/>
            <person name="Chapman S.B."/>
            <person name="Gainer-Dewar J."/>
            <person name="Goldberg J."/>
            <person name="Griggs A."/>
            <person name="Gujja S."/>
            <person name="Hansen M."/>
            <person name="Howarth C."/>
            <person name="Imamovic A."/>
            <person name="Ireland A."/>
            <person name="Larimer J."/>
            <person name="McCowan C."/>
            <person name="Murphy C."/>
            <person name="Pearson M."/>
            <person name="Poon T.W."/>
            <person name="Priest M."/>
            <person name="Roberts A."/>
            <person name="Saif S."/>
            <person name="Shea T."/>
            <person name="Sykes S."/>
            <person name="Wortman J."/>
            <person name="Nusbaum C."/>
            <person name="Birren B."/>
        </authorList>
    </citation>
    <scope>NUCLEOTIDE SEQUENCE [LARGE SCALE GENOMIC DNA]</scope>
    <source>
        <strain evidence="1">NJM9701</strain>
    </source>
</reference>
<feature type="non-terminal residue" evidence="1">
    <location>
        <position position="63"/>
    </location>
</feature>
<gene>
    <name evidence="1" type="ORF">H310_15331</name>
</gene>
<organism evidence="1">
    <name type="scientific">Aphanomyces invadans</name>
    <dbReference type="NCBI Taxonomy" id="157072"/>
    <lineage>
        <taxon>Eukaryota</taxon>
        <taxon>Sar</taxon>
        <taxon>Stramenopiles</taxon>
        <taxon>Oomycota</taxon>
        <taxon>Saprolegniomycetes</taxon>
        <taxon>Saprolegniales</taxon>
        <taxon>Verrucalvaceae</taxon>
        <taxon>Aphanomyces</taxon>
    </lineage>
</organism>
<dbReference type="RefSeq" id="XP_008881538.1">
    <property type="nucleotide sequence ID" value="XM_008883316.1"/>
</dbReference>
<protein>
    <submittedName>
        <fullName evidence="1">Uncharacterized protein</fullName>
    </submittedName>
</protein>
<dbReference type="VEuPathDB" id="FungiDB:H310_15331"/>
<proteinExistence type="predicted"/>
<sequence length="63" mass="7071">MPTKPTPSTDLDRAIAYVKRQRSRFVTTPEILDMIVLNATLRQDGTPAASRTAAHLLHRKTQL</sequence>